<sequence>MPAMALGQAGKAPRAGPRPCCPPLLPQLVTASLSEPSRCSTPSLCHHPKRETCPLGSRVVCPGAAEHIHRCRPPLPVHTLSPCSLICLFMLGFTRVTLIVKRKKKKKDACILKCKEVSNPPSWES</sequence>
<gene>
    <name evidence="1" type="ORF">MRATA1EN22A_LOCUS12365</name>
</gene>
<name>A0AC59Z034_RANTA</name>
<reference evidence="1" key="1">
    <citation type="submission" date="2023-05" db="EMBL/GenBank/DDBJ databases">
        <authorList>
            <consortium name="ELIXIR-Norway"/>
        </authorList>
    </citation>
    <scope>NUCLEOTIDE SEQUENCE</scope>
</reference>
<protein>
    <submittedName>
        <fullName evidence="1">Uncharacterized protein</fullName>
    </submittedName>
</protein>
<evidence type="ECO:0000313" key="1">
    <source>
        <dbReference type="EMBL" id="CAN0121640.1"/>
    </source>
</evidence>
<accession>A0AC59Z034</accession>
<organism evidence="1 2">
    <name type="scientific">Rangifer tarandus platyrhynchus</name>
    <name type="common">Svalbard reindeer</name>
    <dbReference type="NCBI Taxonomy" id="3082113"/>
    <lineage>
        <taxon>Eukaryota</taxon>
        <taxon>Metazoa</taxon>
        <taxon>Chordata</taxon>
        <taxon>Craniata</taxon>
        <taxon>Vertebrata</taxon>
        <taxon>Euteleostomi</taxon>
        <taxon>Mammalia</taxon>
        <taxon>Eutheria</taxon>
        <taxon>Laurasiatheria</taxon>
        <taxon>Artiodactyla</taxon>
        <taxon>Ruminantia</taxon>
        <taxon>Pecora</taxon>
        <taxon>Cervidae</taxon>
        <taxon>Odocoileinae</taxon>
        <taxon>Rangifer</taxon>
    </lineage>
</organism>
<dbReference type="Proteomes" id="UP001162501">
    <property type="component" value="Chromosome 21"/>
</dbReference>
<reference evidence="1" key="2">
    <citation type="submission" date="2025-03" db="EMBL/GenBank/DDBJ databases">
        <authorList>
            <consortium name="ELIXIR-Norway"/>
            <consortium name="Elixir Norway"/>
        </authorList>
    </citation>
    <scope>NUCLEOTIDE SEQUENCE</scope>
</reference>
<proteinExistence type="predicted"/>
<dbReference type="EMBL" id="OX596105">
    <property type="protein sequence ID" value="CAN0121640.1"/>
    <property type="molecule type" value="Genomic_DNA"/>
</dbReference>
<evidence type="ECO:0000313" key="2">
    <source>
        <dbReference type="Proteomes" id="UP001162501"/>
    </source>
</evidence>